<comment type="caution">
    <text evidence="1">The sequence shown here is derived from an EMBL/GenBank/DDBJ whole genome shotgun (WGS) entry which is preliminary data.</text>
</comment>
<evidence type="ECO:0000313" key="1">
    <source>
        <dbReference type="EMBL" id="CAG8754282.1"/>
    </source>
</evidence>
<sequence length="77" mass="8433">WNEGGKGEDCERFANGHDEHGTRSAQDRVVQSIEDVCEKRARRYVDGGRGAKEKTRVVADDDGAGARSSKRKGRGNS</sequence>
<accession>A0ACA9QIG6</accession>
<dbReference type="Proteomes" id="UP000789525">
    <property type="component" value="Unassembled WGS sequence"/>
</dbReference>
<name>A0ACA9QIG6_9GLOM</name>
<gene>
    <name evidence="1" type="ORF">ACOLOM_LOCUS12866</name>
</gene>
<feature type="non-terminal residue" evidence="1">
    <location>
        <position position="1"/>
    </location>
</feature>
<protein>
    <submittedName>
        <fullName evidence="1">6836_t:CDS:1</fullName>
    </submittedName>
</protein>
<keyword evidence="2" id="KW-1185">Reference proteome</keyword>
<organism evidence="1 2">
    <name type="scientific">Acaulospora colombiana</name>
    <dbReference type="NCBI Taxonomy" id="27376"/>
    <lineage>
        <taxon>Eukaryota</taxon>
        <taxon>Fungi</taxon>
        <taxon>Fungi incertae sedis</taxon>
        <taxon>Mucoromycota</taxon>
        <taxon>Glomeromycotina</taxon>
        <taxon>Glomeromycetes</taxon>
        <taxon>Diversisporales</taxon>
        <taxon>Acaulosporaceae</taxon>
        <taxon>Acaulospora</taxon>
    </lineage>
</organism>
<feature type="non-terminal residue" evidence="1">
    <location>
        <position position="77"/>
    </location>
</feature>
<reference evidence="1" key="1">
    <citation type="submission" date="2021-06" db="EMBL/GenBank/DDBJ databases">
        <authorList>
            <person name="Kallberg Y."/>
            <person name="Tangrot J."/>
            <person name="Rosling A."/>
        </authorList>
    </citation>
    <scope>NUCLEOTIDE SEQUENCE</scope>
    <source>
        <strain evidence="1">CL356</strain>
    </source>
</reference>
<proteinExistence type="predicted"/>
<evidence type="ECO:0000313" key="2">
    <source>
        <dbReference type="Proteomes" id="UP000789525"/>
    </source>
</evidence>
<dbReference type="EMBL" id="CAJVPT010054951">
    <property type="protein sequence ID" value="CAG8754282.1"/>
    <property type="molecule type" value="Genomic_DNA"/>
</dbReference>